<name>A0A1F4ZVM4_9BACT</name>
<dbReference type="EMBL" id="MEXR01000032">
    <property type="protein sequence ID" value="OGD09434.1"/>
    <property type="molecule type" value="Genomic_DNA"/>
</dbReference>
<evidence type="ECO:0000313" key="2">
    <source>
        <dbReference type="Proteomes" id="UP000176424"/>
    </source>
</evidence>
<dbReference type="Proteomes" id="UP000176424">
    <property type="component" value="Unassembled WGS sequence"/>
</dbReference>
<sequence length="67" mass="7124">MPKECRELANPGINPDVDKLVAAGVLKAGKDGKWCNQRVPILIPENGLPLDISCNGNCDPNCPLLQG</sequence>
<gene>
    <name evidence="1" type="ORF">A2397_01965</name>
</gene>
<organism evidence="1 2">
    <name type="scientific">Candidatus Amesbacteria bacterium RIFOXYB1_FULL_44_23</name>
    <dbReference type="NCBI Taxonomy" id="1797263"/>
    <lineage>
        <taxon>Bacteria</taxon>
        <taxon>Candidatus Amesiibacteriota</taxon>
    </lineage>
</organism>
<protein>
    <submittedName>
        <fullName evidence="1">Uncharacterized protein</fullName>
    </submittedName>
</protein>
<accession>A0A1F4ZVM4</accession>
<comment type="caution">
    <text evidence="1">The sequence shown here is derived from an EMBL/GenBank/DDBJ whole genome shotgun (WGS) entry which is preliminary data.</text>
</comment>
<reference evidence="1 2" key="1">
    <citation type="journal article" date="2016" name="Nat. Commun.">
        <title>Thousands of microbial genomes shed light on interconnected biogeochemical processes in an aquifer system.</title>
        <authorList>
            <person name="Anantharaman K."/>
            <person name="Brown C.T."/>
            <person name="Hug L.A."/>
            <person name="Sharon I."/>
            <person name="Castelle C.J."/>
            <person name="Probst A.J."/>
            <person name="Thomas B.C."/>
            <person name="Singh A."/>
            <person name="Wilkins M.J."/>
            <person name="Karaoz U."/>
            <person name="Brodie E.L."/>
            <person name="Williams K.H."/>
            <person name="Hubbard S.S."/>
            <person name="Banfield J.F."/>
        </authorList>
    </citation>
    <scope>NUCLEOTIDE SEQUENCE [LARGE SCALE GENOMIC DNA]</scope>
</reference>
<evidence type="ECO:0000313" key="1">
    <source>
        <dbReference type="EMBL" id="OGD09434.1"/>
    </source>
</evidence>
<dbReference type="AlphaFoldDB" id="A0A1F4ZVM4"/>
<proteinExistence type="predicted"/>